<proteinExistence type="predicted"/>
<gene>
    <name evidence="1" type="ORF">CesoFtcFv8_003158</name>
</gene>
<evidence type="ECO:0000313" key="2">
    <source>
        <dbReference type="Proteomes" id="UP001335648"/>
    </source>
</evidence>
<name>A0AAN8CS28_9TELE</name>
<evidence type="ECO:0000313" key="1">
    <source>
        <dbReference type="EMBL" id="KAK5909207.1"/>
    </source>
</evidence>
<protein>
    <submittedName>
        <fullName evidence="1">Uncharacterized protein</fullName>
    </submittedName>
</protein>
<accession>A0AAN8CS28</accession>
<organism evidence="1 2">
    <name type="scientific">Champsocephalus esox</name>
    <name type="common">pike icefish</name>
    <dbReference type="NCBI Taxonomy" id="159716"/>
    <lineage>
        <taxon>Eukaryota</taxon>
        <taxon>Metazoa</taxon>
        <taxon>Chordata</taxon>
        <taxon>Craniata</taxon>
        <taxon>Vertebrata</taxon>
        <taxon>Euteleostomi</taxon>
        <taxon>Actinopterygii</taxon>
        <taxon>Neopterygii</taxon>
        <taxon>Teleostei</taxon>
        <taxon>Neoteleostei</taxon>
        <taxon>Acanthomorphata</taxon>
        <taxon>Eupercaria</taxon>
        <taxon>Perciformes</taxon>
        <taxon>Notothenioidei</taxon>
        <taxon>Channichthyidae</taxon>
        <taxon>Champsocephalus</taxon>
    </lineage>
</organism>
<keyword evidence="2" id="KW-1185">Reference proteome</keyword>
<comment type="caution">
    <text evidence="1">The sequence shown here is derived from an EMBL/GenBank/DDBJ whole genome shotgun (WGS) entry which is preliminary data.</text>
</comment>
<sequence length="72" mass="7466">MEGKCTNKVTISSSPAAGHSEDTWWDVIISNAFGSQCPLTRLVCSDVCEGLQGGAQGPDGARDLLRGVLTSA</sequence>
<dbReference type="EMBL" id="JAULUE010002048">
    <property type="protein sequence ID" value="KAK5909207.1"/>
    <property type="molecule type" value="Genomic_DNA"/>
</dbReference>
<dbReference type="AlphaFoldDB" id="A0AAN8CS28"/>
<dbReference type="Proteomes" id="UP001335648">
    <property type="component" value="Unassembled WGS sequence"/>
</dbReference>
<reference evidence="1 2" key="1">
    <citation type="journal article" date="2023" name="Mol. Biol. Evol.">
        <title>Genomics of Secondarily Temperate Adaptation in the Only Non-Antarctic Icefish.</title>
        <authorList>
            <person name="Rivera-Colon A.G."/>
            <person name="Rayamajhi N."/>
            <person name="Minhas B.F."/>
            <person name="Madrigal G."/>
            <person name="Bilyk K.T."/>
            <person name="Yoon V."/>
            <person name="Hune M."/>
            <person name="Gregory S."/>
            <person name="Cheng C.H.C."/>
            <person name="Catchen J.M."/>
        </authorList>
    </citation>
    <scope>NUCLEOTIDE SEQUENCE [LARGE SCALE GENOMIC DNA]</scope>
    <source>
        <strain evidence="1">JC2023a</strain>
    </source>
</reference>